<dbReference type="HOGENOM" id="CLU_908664_0_0_7"/>
<reference evidence="3" key="1">
    <citation type="submission" date="2005-10" db="EMBL/GenBank/DDBJ databases">
        <title>Complete sequence of Pelobacter carbinolicus DSM 2380.</title>
        <authorList>
            <person name="Copeland A."/>
            <person name="Lucas S."/>
            <person name="Lapidus A."/>
            <person name="Barry K."/>
            <person name="Detter J.C."/>
            <person name="Glavina T."/>
            <person name="Hammon N."/>
            <person name="Israni S."/>
            <person name="Pitluck S."/>
            <person name="Chertkov O."/>
            <person name="Schmutz J."/>
            <person name="Larimer F."/>
            <person name="Land M."/>
            <person name="Kyrpides N."/>
            <person name="Ivanova N."/>
            <person name="Richardson P."/>
        </authorList>
    </citation>
    <scope>NUCLEOTIDE SEQUENCE [LARGE SCALE GENOMIC DNA]</scope>
    <source>
        <strain evidence="3">DSM 2380 / NBRC 103641 / GraBd1</strain>
    </source>
</reference>
<evidence type="ECO:0000256" key="1">
    <source>
        <dbReference type="SAM" id="MobiDB-lite"/>
    </source>
</evidence>
<dbReference type="EMBL" id="CP000142">
    <property type="protein sequence ID" value="ABA89061.1"/>
    <property type="molecule type" value="Genomic_DNA"/>
</dbReference>
<gene>
    <name evidence="2" type="ordered locus">Pcar_1820</name>
</gene>
<dbReference type="KEGG" id="pca:Pcar_1820"/>
<dbReference type="RefSeq" id="WP_011341560.1">
    <property type="nucleotide sequence ID" value="NC_007498.2"/>
</dbReference>
<name>Q3A3J6_SYNC1</name>
<sequence>MAKKNTDFLGNIQKALAGRDTAREALDAINGSHRTLEEKLKIADTRFKGLAESGRDHLDYWGKAQGERDVPWTSLFGENNCHAEAVFASLHPELSETMHQAIEAQHQRHVEVGGLAISAADLPGEVAKAEARLFTAEQALEAAYCAAEEAGFLVNRDPDMSPESVLGIERNELLPHDFFSEKMERIIAARDGSHAAFVDARERWQGSRGKEAFLKTEAEIEAAKKHTERLLAAKNARSEEVQRKTRLASALEDYVRDHRKAPPVAQPPAEDSRKPVTMQLKDNGPAKGTIWRDRFEQATGIGKADK</sequence>
<organism evidence="2 3">
    <name type="scientific">Syntrophotalea carbinolica (strain DSM 2380 / NBRC 103641 / GraBd1)</name>
    <name type="common">Pelobacter carbinolicus</name>
    <dbReference type="NCBI Taxonomy" id="338963"/>
    <lineage>
        <taxon>Bacteria</taxon>
        <taxon>Pseudomonadati</taxon>
        <taxon>Thermodesulfobacteriota</taxon>
        <taxon>Desulfuromonadia</taxon>
        <taxon>Desulfuromonadales</taxon>
        <taxon>Syntrophotaleaceae</taxon>
        <taxon>Syntrophotalea</taxon>
    </lineage>
</organism>
<dbReference type="AlphaFoldDB" id="Q3A3J6"/>
<evidence type="ECO:0000313" key="3">
    <source>
        <dbReference type="Proteomes" id="UP000002534"/>
    </source>
</evidence>
<feature type="region of interest" description="Disordered" evidence="1">
    <location>
        <begin position="257"/>
        <end position="292"/>
    </location>
</feature>
<evidence type="ECO:0000313" key="2">
    <source>
        <dbReference type="EMBL" id="ABA89061.1"/>
    </source>
</evidence>
<protein>
    <submittedName>
        <fullName evidence="2">Uncharacterized protein</fullName>
    </submittedName>
</protein>
<dbReference type="STRING" id="338963.Pcar_1820"/>
<proteinExistence type="predicted"/>
<keyword evidence="3" id="KW-1185">Reference proteome</keyword>
<dbReference type="Proteomes" id="UP000002534">
    <property type="component" value="Chromosome"/>
</dbReference>
<reference evidence="2 3" key="2">
    <citation type="journal article" date="2012" name="BMC Genomics">
        <title>The genome of Pelobacter carbinolicus reveals surprising metabolic capabilities and physiological features.</title>
        <authorList>
            <person name="Aklujkar M."/>
            <person name="Haveman S.A."/>
            <person name="Didonato R.Jr."/>
            <person name="Chertkov O."/>
            <person name="Han C.S."/>
            <person name="Land M.L."/>
            <person name="Brown P."/>
            <person name="Lovley D.R."/>
        </authorList>
    </citation>
    <scope>NUCLEOTIDE SEQUENCE [LARGE SCALE GENOMIC DNA]</scope>
    <source>
        <strain evidence="3">DSM 2380 / NBRC 103641 / GraBd1</strain>
    </source>
</reference>
<accession>Q3A3J6</accession>